<dbReference type="FunCoup" id="A0A3B5KFL9">
    <property type="interactions" value="57"/>
</dbReference>
<dbReference type="SMART" id="SM00526">
    <property type="entry name" value="H15"/>
    <property type="match status" value="1"/>
</dbReference>
<keyword evidence="3 6" id="KW-0158">Chromosome</keyword>
<evidence type="ECO:0000256" key="1">
    <source>
        <dbReference type="ARBA" id="ARBA00004123"/>
    </source>
</evidence>
<feature type="region of interest" description="Disordered" evidence="7">
    <location>
        <begin position="1"/>
        <end position="28"/>
    </location>
</feature>
<dbReference type="AlphaFoldDB" id="A0A3B5KFL9"/>
<dbReference type="Gene3D" id="1.10.10.10">
    <property type="entry name" value="Winged helix-like DNA-binding domain superfamily/Winged helix DNA-binding domain"/>
    <property type="match status" value="1"/>
</dbReference>
<dbReference type="GO" id="GO:0000786">
    <property type="term" value="C:nucleosome"/>
    <property type="evidence" value="ECO:0007669"/>
    <property type="project" value="InterPro"/>
</dbReference>
<protein>
    <submittedName>
        <fullName evidence="9">H1.0 linker histone</fullName>
    </submittedName>
</protein>
<dbReference type="PROSITE" id="PS51504">
    <property type="entry name" value="H15"/>
    <property type="match status" value="1"/>
</dbReference>
<sequence>MAETSAAPAKAKKSSKPKKPASHPKYSEMITAAIVHDANRNGASRQSIQKYVKKNYKVGDNVDVQIKLALKRLVESGMLRQTKGIGASGSFKLTKPEEPPKPKKAAPASKPKKAAKPPKPKKAAKPKKGKTVEKKAKKPAPKKAKSAVKKTTPTKAKKAPAKKTKPVKSKAKPAKKTVKPKAKPTKKTKTAKKKPTNYKCDY</sequence>
<dbReference type="InterPro" id="IPR036390">
    <property type="entry name" value="WH_DNA-bd_sf"/>
</dbReference>
<feature type="compositionally biased region" description="Basic residues" evidence="7">
    <location>
        <begin position="10"/>
        <end position="22"/>
    </location>
</feature>
<dbReference type="InterPro" id="IPR036388">
    <property type="entry name" value="WH-like_DNA-bd_sf"/>
</dbReference>
<evidence type="ECO:0000313" key="10">
    <source>
        <dbReference type="Proteomes" id="UP000005226"/>
    </source>
</evidence>
<evidence type="ECO:0000313" key="9">
    <source>
        <dbReference type="Ensembl" id="ENSTRUP00000054180.2"/>
    </source>
</evidence>
<accession>A0A3B5KFL9</accession>
<evidence type="ECO:0000256" key="7">
    <source>
        <dbReference type="SAM" id="MobiDB-lite"/>
    </source>
</evidence>
<dbReference type="CDD" id="cd00073">
    <property type="entry name" value="H15"/>
    <property type="match status" value="1"/>
</dbReference>
<dbReference type="PRINTS" id="PR00624">
    <property type="entry name" value="HISTONEH5"/>
</dbReference>
<comment type="subcellular location">
    <subcellularLocation>
        <location evidence="2">Chromosome</location>
    </subcellularLocation>
    <subcellularLocation>
        <location evidence="1 6">Nucleus</location>
    </subcellularLocation>
</comment>
<dbReference type="Ensembl" id="ENSTRUT00000048903.2">
    <property type="protein sequence ID" value="ENSTRUP00000054180.2"/>
    <property type="gene ID" value="ENSTRUG00000024571.2"/>
</dbReference>
<dbReference type="GO" id="GO:0030261">
    <property type="term" value="P:chromosome condensation"/>
    <property type="evidence" value="ECO:0007669"/>
    <property type="project" value="TreeGrafter"/>
</dbReference>
<evidence type="ECO:0000259" key="8">
    <source>
        <dbReference type="PROSITE" id="PS51504"/>
    </source>
</evidence>
<dbReference type="PANTHER" id="PTHR11467:SF182">
    <property type="entry name" value="HISTONE H1.0"/>
    <property type="match status" value="1"/>
</dbReference>
<keyword evidence="4 6" id="KW-0238">DNA-binding</keyword>
<dbReference type="GO" id="GO:0006334">
    <property type="term" value="P:nucleosome assembly"/>
    <property type="evidence" value="ECO:0007669"/>
    <property type="project" value="InterPro"/>
</dbReference>
<reference evidence="9" key="3">
    <citation type="submission" date="2025-09" db="UniProtKB">
        <authorList>
            <consortium name="Ensembl"/>
        </authorList>
    </citation>
    <scope>IDENTIFICATION</scope>
</reference>
<dbReference type="GO" id="GO:0005634">
    <property type="term" value="C:nucleus"/>
    <property type="evidence" value="ECO:0007669"/>
    <property type="project" value="UniProtKB-SubCell"/>
</dbReference>
<proteinExistence type="inferred from homology"/>
<reference evidence="9" key="2">
    <citation type="submission" date="2025-08" db="UniProtKB">
        <authorList>
            <consortium name="Ensembl"/>
        </authorList>
    </citation>
    <scope>IDENTIFICATION</scope>
</reference>
<dbReference type="OMA" id="IKNHYKV"/>
<feature type="region of interest" description="Disordered" evidence="7">
    <location>
        <begin position="77"/>
        <end position="202"/>
    </location>
</feature>
<evidence type="ECO:0000256" key="3">
    <source>
        <dbReference type="ARBA" id="ARBA00022454"/>
    </source>
</evidence>
<keyword evidence="10" id="KW-1185">Reference proteome</keyword>
<reference evidence="9 10" key="1">
    <citation type="journal article" date="2011" name="Genome Biol. Evol.">
        <title>Integration of the genetic map and genome assembly of fugu facilitates insights into distinct features of genome evolution in teleosts and mammals.</title>
        <authorList>
            <person name="Kai W."/>
            <person name="Kikuchi K."/>
            <person name="Tohari S."/>
            <person name="Chew A.K."/>
            <person name="Tay A."/>
            <person name="Fujiwara A."/>
            <person name="Hosoya S."/>
            <person name="Suetake H."/>
            <person name="Naruse K."/>
            <person name="Brenner S."/>
            <person name="Suzuki Y."/>
            <person name="Venkatesh B."/>
        </authorList>
    </citation>
    <scope>NUCLEOTIDE SEQUENCE [LARGE SCALE GENOMIC DNA]</scope>
</reference>
<keyword evidence="5 6" id="KW-0539">Nucleus</keyword>
<evidence type="ECO:0000256" key="5">
    <source>
        <dbReference type="ARBA" id="ARBA00023242"/>
    </source>
</evidence>
<dbReference type="InParanoid" id="A0A3B5KFL9"/>
<feature type="compositionally biased region" description="Basic residues" evidence="7">
    <location>
        <begin position="155"/>
        <end position="196"/>
    </location>
</feature>
<evidence type="ECO:0000256" key="2">
    <source>
        <dbReference type="ARBA" id="ARBA00004286"/>
    </source>
</evidence>
<dbReference type="GO" id="GO:0031492">
    <property type="term" value="F:nucleosomal DNA binding"/>
    <property type="evidence" value="ECO:0007669"/>
    <property type="project" value="TreeGrafter"/>
</dbReference>
<dbReference type="STRING" id="31033.ENSTRUP00000054180"/>
<dbReference type="Proteomes" id="UP000005226">
    <property type="component" value="Chromosome 1"/>
</dbReference>
<dbReference type="GeneTree" id="ENSGT00810000125570"/>
<dbReference type="GO" id="GO:0045910">
    <property type="term" value="P:negative regulation of DNA recombination"/>
    <property type="evidence" value="ECO:0007669"/>
    <property type="project" value="TreeGrafter"/>
</dbReference>
<name>A0A3B5KFL9_TAKRU</name>
<evidence type="ECO:0000256" key="4">
    <source>
        <dbReference type="ARBA" id="ARBA00023125"/>
    </source>
</evidence>
<dbReference type="GO" id="GO:0030527">
    <property type="term" value="F:structural constituent of chromatin"/>
    <property type="evidence" value="ECO:0007669"/>
    <property type="project" value="InterPro"/>
</dbReference>
<dbReference type="FunFam" id="1.10.10.10:FF:000140">
    <property type="entry name" value="Histone H1.0"/>
    <property type="match status" value="1"/>
</dbReference>
<dbReference type="SUPFAM" id="SSF46785">
    <property type="entry name" value="Winged helix' DNA-binding domain"/>
    <property type="match status" value="1"/>
</dbReference>
<evidence type="ECO:0000256" key="6">
    <source>
        <dbReference type="RuleBase" id="RU003894"/>
    </source>
</evidence>
<comment type="similarity">
    <text evidence="6">Belongs to the histone H1/H5 family.</text>
</comment>
<dbReference type="PANTHER" id="PTHR11467">
    <property type="entry name" value="HISTONE H1"/>
    <property type="match status" value="1"/>
</dbReference>
<dbReference type="InterPro" id="IPR005819">
    <property type="entry name" value="H1/H5"/>
</dbReference>
<organism evidence="9 10">
    <name type="scientific">Takifugu rubripes</name>
    <name type="common">Japanese pufferfish</name>
    <name type="synonym">Fugu rubripes</name>
    <dbReference type="NCBI Taxonomy" id="31033"/>
    <lineage>
        <taxon>Eukaryota</taxon>
        <taxon>Metazoa</taxon>
        <taxon>Chordata</taxon>
        <taxon>Craniata</taxon>
        <taxon>Vertebrata</taxon>
        <taxon>Euteleostomi</taxon>
        <taxon>Actinopterygii</taxon>
        <taxon>Neopterygii</taxon>
        <taxon>Teleostei</taxon>
        <taxon>Neoteleostei</taxon>
        <taxon>Acanthomorphata</taxon>
        <taxon>Eupercaria</taxon>
        <taxon>Tetraodontiformes</taxon>
        <taxon>Tetradontoidea</taxon>
        <taxon>Tetraodontidae</taxon>
        <taxon>Takifugu</taxon>
    </lineage>
</organism>
<dbReference type="InterPro" id="IPR005818">
    <property type="entry name" value="Histone_H1/H5_H15"/>
</dbReference>
<feature type="domain" description="H15" evidence="8">
    <location>
        <begin position="22"/>
        <end position="95"/>
    </location>
</feature>
<dbReference type="GO" id="GO:0003690">
    <property type="term" value="F:double-stranded DNA binding"/>
    <property type="evidence" value="ECO:0007669"/>
    <property type="project" value="TreeGrafter"/>
</dbReference>
<dbReference type="Pfam" id="PF00538">
    <property type="entry name" value="Linker_histone"/>
    <property type="match status" value="1"/>
</dbReference>
<feature type="compositionally biased region" description="Basic residues" evidence="7">
    <location>
        <begin position="110"/>
        <end position="148"/>
    </location>
</feature>